<evidence type="ECO:0000259" key="5">
    <source>
        <dbReference type="PROSITE" id="PS51898"/>
    </source>
</evidence>
<dbReference type="GO" id="GO:0006310">
    <property type="term" value="P:DNA recombination"/>
    <property type="evidence" value="ECO:0007669"/>
    <property type="project" value="UniProtKB-KW"/>
</dbReference>
<accession>A0A388TBI4</accession>
<evidence type="ECO:0000256" key="1">
    <source>
        <dbReference type="ARBA" id="ARBA00008857"/>
    </source>
</evidence>
<dbReference type="Pfam" id="PF00589">
    <property type="entry name" value="Phage_integrase"/>
    <property type="match status" value="1"/>
</dbReference>
<sequence>MASIRTRTLKDGSKSYEVCFRTYTANGIEYRSDSFRNKEQAKRRRAEIEQQLIANKYGWVEFKPVSFSRFVDENYMPAYLDNKALKPKTVKVYLNACNHLKKYFQHRKMDTITTEDIMLFKNTRAKETGNRTVNIDLLTLKQICDHAITNSYIKNNPYISKRIGKLPENVRERYLTVEEEKQLLDNATAWAQYVITVCLQTGLRHNELSNFLFSDINYTNNYITVRAEISKNKKSRTIPITSTLKSALQFLSENWINPLTSKIMKRQEQQKRYVFCNESGERIKSFKKTVTNTVRKAGLKDVSMHTFRKTLASRLVQKGISPQIVAEILGHSSTQVTIKHYAFLNNQTKQEAMLKLNTP</sequence>
<evidence type="ECO:0000256" key="2">
    <source>
        <dbReference type="ARBA" id="ARBA00023125"/>
    </source>
</evidence>
<dbReference type="PANTHER" id="PTHR30349">
    <property type="entry name" value="PHAGE INTEGRASE-RELATED"/>
    <property type="match status" value="1"/>
</dbReference>
<comment type="caution">
    <text evidence="7">The sequence shown here is derived from an EMBL/GenBank/DDBJ whole genome shotgun (WGS) entry which is preliminary data.</text>
</comment>
<dbReference type="AlphaFoldDB" id="A0A388TBI4"/>
<dbReference type="Proteomes" id="UP000269352">
    <property type="component" value="Unassembled WGS sequence"/>
</dbReference>
<dbReference type="PROSITE" id="PS51900">
    <property type="entry name" value="CB"/>
    <property type="match status" value="1"/>
</dbReference>
<dbReference type="PROSITE" id="PS51898">
    <property type="entry name" value="TYR_RECOMBINASE"/>
    <property type="match status" value="1"/>
</dbReference>
<gene>
    <name evidence="7" type="ORF">NO1_1363</name>
</gene>
<dbReference type="InterPro" id="IPR002104">
    <property type="entry name" value="Integrase_catalytic"/>
</dbReference>
<proteinExistence type="inferred from homology"/>
<keyword evidence="3" id="KW-0233">DNA recombination</keyword>
<name>A0A388TBI4_TERA1</name>
<dbReference type="GO" id="GO:0015074">
    <property type="term" value="P:DNA integration"/>
    <property type="evidence" value="ECO:0007669"/>
    <property type="project" value="InterPro"/>
</dbReference>
<dbReference type="InterPro" id="IPR044068">
    <property type="entry name" value="CB"/>
</dbReference>
<dbReference type="EMBL" id="BGZN01000031">
    <property type="protein sequence ID" value="GBR74134.1"/>
    <property type="molecule type" value="Genomic_DNA"/>
</dbReference>
<keyword evidence="8" id="KW-1185">Reference proteome</keyword>
<dbReference type="InterPro" id="IPR025269">
    <property type="entry name" value="SAM-like_dom"/>
</dbReference>
<dbReference type="CDD" id="cd00796">
    <property type="entry name" value="INT_Rci_Hp1_C"/>
    <property type="match status" value="1"/>
</dbReference>
<dbReference type="Gene3D" id="1.10.150.130">
    <property type="match status" value="1"/>
</dbReference>
<dbReference type="InterPro" id="IPR013762">
    <property type="entry name" value="Integrase-like_cat_sf"/>
</dbReference>
<dbReference type="SUPFAM" id="SSF56349">
    <property type="entry name" value="DNA breaking-rejoining enzymes"/>
    <property type="match status" value="1"/>
</dbReference>
<evidence type="ECO:0000313" key="7">
    <source>
        <dbReference type="EMBL" id="GBR74134.1"/>
    </source>
</evidence>
<dbReference type="InterPro" id="IPR010998">
    <property type="entry name" value="Integrase_recombinase_N"/>
</dbReference>
<dbReference type="Pfam" id="PF13102">
    <property type="entry name" value="Phage_int_SAM_5"/>
    <property type="match status" value="1"/>
</dbReference>
<keyword evidence="2 4" id="KW-0238">DNA-binding</keyword>
<evidence type="ECO:0000313" key="8">
    <source>
        <dbReference type="Proteomes" id="UP000269352"/>
    </source>
</evidence>
<reference evidence="7 8" key="1">
    <citation type="journal article" date="2019" name="ISME J.">
        <title>Genome analyses of uncultured TG2/ZB3 bacteria in 'Margulisbacteria' specifically attached to ectosymbiotic spirochetes of protists in the termite gut.</title>
        <authorList>
            <person name="Utami Y.D."/>
            <person name="Kuwahara H."/>
            <person name="Igai K."/>
            <person name="Murakami T."/>
            <person name="Sugaya K."/>
            <person name="Morikawa T."/>
            <person name="Nagura Y."/>
            <person name="Yuki M."/>
            <person name="Deevong P."/>
            <person name="Inoue T."/>
            <person name="Kihara K."/>
            <person name="Lo N."/>
            <person name="Yamada A."/>
            <person name="Ohkuma M."/>
            <person name="Hongoh Y."/>
        </authorList>
    </citation>
    <scope>NUCLEOTIDE SEQUENCE [LARGE SCALE GENOMIC DNA]</scope>
    <source>
        <strain evidence="7">NkOx7-01</strain>
    </source>
</reference>
<evidence type="ECO:0000259" key="6">
    <source>
        <dbReference type="PROSITE" id="PS51900"/>
    </source>
</evidence>
<evidence type="ECO:0000256" key="4">
    <source>
        <dbReference type="PROSITE-ProRule" id="PRU01248"/>
    </source>
</evidence>
<protein>
    <submittedName>
        <fullName evidence="7">Integrase</fullName>
    </submittedName>
</protein>
<feature type="domain" description="Tyr recombinase" evidence="5">
    <location>
        <begin position="170"/>
        <end position="354"/>
    </location>
</feature>
<dbReference type="PANTHER" id="PTHR30349:SF41">
    <property type="entry name" value="INTEGRASE_RECOMBINASE PROTEIN MJ0367-RELATED"/>
    <property type="match status" value="1"/>
</dbReference>
<evidence type="ECO:0000256" key="3">
    <source>
        <dbReference type="ARBA" id="ARBA00023172"/>
    </source>
</evidence>
<dbReference type="InterPro" id="IPR011010">
    <property type="entry name" value="DNA_brk_join_enz"/>
</dbReference>
<organism evidence="7 8">
    <name type="scientific">Termititenax aidoneus</name>
    <dbReference type="NCBI Taxonomy" id="2218524"/>
    <lineage>
        <taxon>Bacteria</taxon>
        <taxon>Bacillati</taxon>
        <taxon>Candidatus Margulisiibacteriota</taxon>
        <taxon>Candidatus Termititenacia</taxon>
        <taxon>Candidatus Termititenacales</taxon>
        <taxon>Candidatus Termititenacaceae</taxon>
        <taxon>Candidatus Termititenax</taxon>
    </lineage>
</organism>
<feature type="domain" description="Core-binding (CB)" evidence="6">
    <location>
        <begin position="66"/>
        <end position="148"/>
    </location>
</feature>
<comment type="similarity">
    <text evidence="1">Belongs to the 'phage' integrase family.</text>
</comment>
<dbReference type="GO" id="GO:0003677">
    <property type="term" value="F:DNA binding"/>
    <property type="evidence" value="ECO:0007669"/>
    <property type="project" value="UniProtKB-UniRule"/>
</dbReference>
<dbReference type="InterPro" id="IPR050090">
    <property type="entry name" value="Tyrosine_recombinase_XerCD"/>
</dbReference>
<dbReference type="Gene3D" id="1.10.443.10">
    <property type="entry name" value="Intergrase catalytic core"/>
    <property type="match status" value="1"/>
</dbReference>